<accession>A0A8T9CD84</accession>
<sequence>MFHSAMNLKNFIWTISLALGSTVTASPWKLPASTATSVTPPPPVQTYETGFPLCAIPGFTEVPGNYTEIVEQDGNSTLKCCRDQCRAAYPACKSIAFHKRYAECLFFNQVVERTQLERDNSSEFVHYDLKCHVR</sequence>
<reference evidence="3 4" key="1">
    <citation type="submission" date="2018-05" db="EMBL/GenBank/DDBJ databases">
        <title>Genome sequencing and assembly of the regulated plant pathogen Lachnellula willkommii and related sister species for the development of diagnostic species identification markers.</title>
        <authorList>
            <person name="Giroux E."/>
            <person name="Bilodeau G."/>
        </authorList>
    </citation>
    <scope>NUCLEOTIDE SEQUENCE [LARGE SCALE GENOMIC DNA]</scope>
    <source>
        <strain evidence="3 4">CBS 268.59</strain>
    </source>
</reference>
<dbReference type="OrthoDB" id="3556210at2759"/>
<protein>
    <recommendedName>
        <fullName evidence="2">Apple domain-containing protein</fullName>
    </recommendedName>
</protein>
<evidence type="ECO:0000256" key="1">
    <source>
        <dbReference type="SAM" id="SignalP"/>
    </source>
</evidence>
<dbReference type="AlphaFoldDB" id="A0A8T9CD84"/>
<keyword evidence="1" id="KW-0732">Signal</keyword>
<evidence type="ECO:0000313" key="4">
    <source>
        <dbReference type="Proteomes" id="UP000469558"/>
    </source>
</evidence>
<feature type="domain" description="Apple" evidence="2">
    <location>
        <begin position="54"/>
        <end position="131"/>
    </location>
</feature>
<gene>
    <name evidence="3" type="ORF">LSUE1_G002586</name>
</gene>
<dbReference type="PROSITE" id="PS50948">
    <property type="entry name" value="PAN"/>
    <property type="match status" value="1"/>
</dbReference>
<proteinExistence type="predicted"/>
<name>A0A8T9CD84_9HELO</name>
<comment type="caution">
    <text evidence="3">The sequence shown here is derived from an EMBL/GenBank/DDBJ whole genome shotgun (WGS) entry which is preliminary data.</text>
</comment>
<keyword evidence="4" id="KW-1185">Reference proteome</keyword>
<evidence type="ECO:0000313" key="3">
    <source>
        <dbReference type="EMBL" id="TVY83152.1"/>
    </source>
</evidence>
<organism evidence="3 4">
    <name type="scientific">Lachnellula suecica</name>
    <dbReference type="NCBI Taxonomy" id="602035"/>
    <lineage>
        <taxon>Eukaryota</taxon>
        <taxon>Fungi</taxon>
        <taxon>Dikarya</taxon>
        <taxon>Ascomycota</taxon>
        <taxon>Pezizomycotina</taxon>
        <taxon>Leotiomycetes</taxon>
        <taxon>Helotiales</taxon>
        <taxon>Lachnaceae</taxon>
        <taxon>Lachnellula</taxon>
    </lineage>
</organism>
<dbReference type="Gene3D" id="3.50.4.10">
    <property type="entry name" value="Hepatocyte Growth Factor"/>
    <property type="match status" value="1"/>
</dbReference>
<dbReference type="InterPro" id="IPR003609">
    <property type="entry name" value="Pan_app"/>
</dbReference>
<evidence type="ECO:0000259" key="2">
    <source>
        <dbReference type="PROSITE" id="PS50948"/>
    </source>
</evidence>
<dbReference type="Proteomes" id="UP000469558">
    <property type="component" value="Unassembled WGS sequence"/>
</dbReference>
<feature type="chain" id="PRO_5035948908" description="Apple domain-containing protein" evidence="1">
    <location>
        <begin position="26"/>
        <end position="134"/>
    </location>
</feature>
<dbReference type="EMBL" id="QGMK01000226">
    <property type="protein sequence ID" value="TVY83152.1"/>
    <property type="molecule type" value="Genomic_DNA"/>
</dbReference>
<feature type="signal peptide" evidence="1">
    <location>
        <begin position="1"/>
        <end position="25"/>
    </location>
</feature>